<dbReference type="Gene3D" id="3.30.565.10">
    <property type="entry name" value="Histidine kinase-like ATPase, C-terminal domain"/>
    <property type="match status" value="1"/>
</dbReference>
<comment type="caution">
    <text evidence="3">The sequence shown here is derived from an EMBL/GenBank/DDBJ whole genome shotgun (WGS) entry which is preliminary data.</text>
</comment>
<keyword evidence="1" id="KW-0723">Serine/threonine-protein kinase</keyword>
<feature type="domain" description="Histidine kinase/HSP90-like ATPase" evidence="2">
    <location>
        <begin position="12"/>
        <end position="111"/>
    </location>
</feature>
<name>A0ABW1CRM1_9ACTN</name>
<dbReference type="InterPro" id="IPR050267">
    <property type="entry name" value="Anti-sigma-factor_SerPK"/>
</dbReference>
<dbReference type="PANTHER" id="PTHR35526:SF3">
    <property type="entry name" value="ANTI-SIGMA-F FACTOR RSBW"/>
    <property type="match status" value="1"/>
</dbReference>
<evidence type="ECO:0000256" key="1">
    <source>
        <dbReference type="ARBA" id="ARBA00022527"/>
    </source>
</evidence>
<dbReference type="InterPro" id="IPR003594">
    <property type="entry name" value="HATPase_dom"/>
</dbReference>
<keyword evidence="4" id="KW-1185">Reference proteome</keyword>
<evidence type="ECO:0000313" key="4">
    <source>
        <dbReference type="Proteomes" id="UP001596058"/>
    </source>
</evidence>
<dbReference type="Proteomes" id="UP001596058">
    <property type="component" value="Unassembled WGS sequence"/>
</dbReference>
<dbReference type="GO" id="GO:0005524">
    <property type="term" value="F:ATP binding"/>
    <property type="evidence" value="ECO:0007669"/>
    <property type="project" value="UniProtKB-KW"/>
</dbReference>
<keyword evidence="3" id="KW-0547">Nucleotide-binding</keyword>
<keyword evidence="3" id="KW-0067">ATP-binding</keyword>
<dbReference type="Pfam" id="PF13581">
    <property type="entry name" value="HATPase_c_2"/>
    <property type="match status" value="1"/>
</dbReference>
<dbReference type="PANTHER" id="PTHR35526">
    <property type="entry name" value="ANTI-SIGMA-F FACTOR RSBW-RELATED"/>
    <property type="match status" value="1"/>
</dbReference>
<dbReference type="CDD" id="cd16936">
    <property type="entry name" value="HATPase_RsbW-like"/>
    <property type="match status" value="1"/>
</dbReference>
<keyword evidence="1" id="KW-0808">Transferase</keyword>
<gene>
    <name evidence="3" type="ORF">ACFPZ3_30540</name>
</gene>
<dbReference type="InterPro" id="IPR036890">
    <property type="entry name" value="HATPase_C_sf"/>
</dbReference>
<dbReference type="EMBL" id="JBHSPA010000035">
    <property type="protein sequence ID" value="MFC5828227.1"/>
    <property type="molecule type" value="Genomic_DNA"/>
</dbReference>
<keyword evidence="1" id="KW-0418">Kinase</keyword>
<sequence length="150" mass="16123">MSERFLAEMVVPGDASSVPLLRQYVTLMLTAAGHQDLERVRLVLTELMSNAVIHTRSREPGGLVAVEVSEIGAGLVRVVVTDAGARTVPCPRRSEDDEDHGRGLCLVEAMSACWGTRPSLLGTTVWAEVLTVEESSPSSAVRPTNRRSGL</sequence>
<evidence type="ECO:0000259" key="2">
    <source>
        <dbReference type="Pfam" id="PF13581"/>
    </source>
</evidence>
<proteinExistence type="predicted"/>
<organism evidence="3 4">
    <name type="scientific">Nonomuraea insulae</name>
    <dbReference type="NCBI Taxonomy" id="1616787"/>
    <lineage>
        <taxon>Bacteria</taxon>
        <taxon>Bacillati</taxon>
        <taxon>Actinomycetota</taxon>
        <taxon>Actinomycetes</taxon>
        <taxon>Streptosporangiales</taxon>
        <taxon>Streptosporangiaceae</taxon>
        <taxon>Nonomuraea</taxon>
    </lineage>
</organism>
<evidence type="ECO:0000313" key="3">
    <source>
        <dbReference type="EMBL" id="MFC5828227.1"/>
    </source>
</evidence>
<dbReference type="RefSeq" id="WP_379517730.1">
    <property type="nucleotide sequence ID" value="NZ_JBHSPA010000035.1"/>
</dbReference>
<reference evidence="4" key="1">
    <citation type="journal article" date="2019" name="Int. J. Syst. Evol. Microbiol.">
        <title>The Global Catalogue of Microorganisms (GCM) 10K type strain sequencing project: providing services to taxonomists for standard genome sequencing and annotation.</title>
        <authorList>
            <consortium name="The Broad Institute Genomics Platform"/>
            <consortium name="The Broad Institute Genome Sequencing Center for Infectious Disease"/>
            <person name="Wu L."/>
            <person name="Ma J."/>
        </authorList>
    </citation>
    <scope>NUCLEOTIDE SEQUENCE [LARGE SCALE GENOMIC DNA]</scope>
    <source>
        <strain evidence="4">CCUG 53903</strain>
    </source>
</reference>
<accession>A0ABW1CRM1</accession>
<protein>
    <submittedName>
        <fullName evidence="3">ATP-binding protein</fullName>
    </submittedName>
</protein>
<dbReference type="SUPFAM" id="SSF55874">
    <property type="entry name" value="ATPase domain of HSP90 chaperone/DNA topoisomerase II/histidine kinase"/>
    <property type="match status" value="1"/>
</dbReference>